<keyword evidence="11" id="KW-0175">Coiled coil</keyword>
<comment type="similarity">
    <text evidence="2">Belongs to the CorA metal ion transporter (MIT) (TC 1.A.35) family.</text>
</comment>
<evidence type="ECO:0000256" key="8">
    <source>
        <dbReference type="ARBA" id="ARBA00022989"/>
    </source>
</evidence>
<dbReference type="EMBL" id="BAABGA010000035">
    <property type="protein sequence ID" value="GAA4454228.1"/>
    <property type="molecule type" value="Genomic_DNA"/>
</dbReference>
<dbReference type="Proteomes" id="UP001500840">
    <property type="component" value="Unassembled WGS sequence"/>
</dbReference>
<evidence type="ECO:0000313" key="14">
    <source>
        <dbReference type="Proteomes" id="UP001500840"/>
    </source>
</evidence>
<keyword evidence="5" id="KW-0997">Cell inner membrane</keyword>
<keyword evidence="9" id="KW-0406">Ion transport</keyword>
<protein>
    <submittedName>
        <fullName evidence="13">Zinc transporter ZntB</fullName>
    </submittedName>
</protein>
<dbReference type="Gene3D" id="3.30.460.20">
    <property type="entry name" value="CorA soluble domain-like"/>
    <property type="match status" value="1"/>
</dbReference>
<dbReference type="Gene3D" id="1.20.58.340">
    <property type="entry name" value="Magnesium transport protein CorA, transmembrane region"/>
    <property type="match status" value="2"/>
</dbReference>
<dbReference type="InterPro" id="IPR045863">
    <property type="entry name" value="CorA_TM1_TM2"/>
</dbReference>
<evidence type="ECO:0000256" key="11">
    <source>
        <dbReference type="SAM" id="Coils"/>
    </source>
</evidence>
<keyword evidence="3" id="KW-0813">Transport</keyword>
<feature type="transmembrane region" description="Helical" evidence="12">
    <location>
        <begin position="246"/>
        <end position="269"/>
    </location>
</feature>
<feature type="coiled-coil region" evidence="11">
    <location>
        <begin position="134"/>
        <end position="161"/>
    </location>
</feature>
<dbReference type="PANTHER" id="PTHR46494:SF3">
    <property type="entry name" value="ZINC TRANSPORT PROTEIN ZNTB"/>
    <property type="match status" value="1"/>
</dbReference>
<keyword evidence="10 12" id="KW-0472">Membrane</keyword>
<reference evidence="14" key="1">
    <citation type="journal article" date="2019" name="Int. J. Syst. Evol. Microbiol.">
        <title>The Global Catalogue of Microorganisms (GCM) 10K type strain sequencing project: providing services to taxonomists for standard genome sequencing and annotation.</title>
        <authorList>
            <consortium name="The Broad Institute Genomics Platform"/>
            <consortium name="The Broad Institute Genome Sequencing Center for Infectious Disease"/>
            <person name="Wu L."/>
            <person name="Ma J."/>
        </authorList>
    </citation>
    <scope>NUCLEOTIDE SEQUENCE [LARGE SCALE GENOMIC DNA]</scope>
    <source>
        <strain evidence="14">JCM 17759</strain>
    </source>
</reference>
<evidence type="ECO:0000256" key="3">
    <source>
        <dbReference type="ARBA" id="ARBA00022448"/>
    </source>
</evidence>
<dbReference type="InterPro" id="IPR002523">
    <property type="entry name" value="MgTranspt_CorA/ZnTranspt_ZntB"/>
</dbReference>
<keyword evidence="4" id="KW-1003">Cell membrane</keyword>
<sequence>MPDIFTLQRKAAEGGSETISWVDLDSRAAETAAWLQNQSGLSEQVVVRLLQPGTINHHEILGGGVVICFHARKVLPKANEGDFTSIRLWIECDRVISVCSETIPALEALKSTASQQQGTWAPLEILTSLINSHINELEKILVNVSSETDELEDQILESEEEPNIEDLDLVRRKTIHARRQLIALRNLLVFIVSDQSLVISAAERRSVEAVTERVRSYLEILEDCHERAHLLRDQMESQLNARLNRITYNLTIVATVFLPLSFLTGLLGMNVAGIPDEHNPRGFVIACTAMVVIAIGSWIFLRWRRWI</sequence>
<evidence type="ECO:0000256" key="12">
    <source>
        <dbReference type="SAM" id="Phobius"/>
    </source>
</evidence>
<evidence type="ECO:0000256" key="9">
    <source>
        <dbReference type="ARBA" id="ARBA00023065"/>
    </source>
</evidence>
<evidence type="ECO:0000256" key="7">
    <source>
        <dbReference type="ARBA" id="ARBA00022833"/>
    </source>
</evidence>
<dbReference type="SUPFAM" id="SSF143865">
    <property type="entry name" value="CorA soluble domain-like"/>
    <property type="match status" value="1"/>
</dbReference>
<keyword evidence="6 12" id="KW-0812">Transmembrane</keyword>
<evidence type="ECO:0000313" key="13">
    <source>
        <dbReference type="EMBL" id="GAA4454228.1"/>
    </source>
</evidence>
<comment type="subcellular location">
    <subcellularLocation>
        <location evidence="1">Cell membrane</location>
        <topology evidence="1">Multi-pass membrane protein</topology>
    </subcellularLocation>
</comment>
<name>A0ABP8MQH7_9BACT</name>
<evidence type="ECO:0000256" key="1">
    <source>
        <dbReference type="ARBA" id="ARBA00004651"/>
    </source>
</evidence>
<organism evidence="13 14">
    <name type="scientific">Novipirellula rosea</name>
    <dbReference type="NCBI Taxonomy" id="1031540"/>
    <lineage>
        <taxon>Bacteria</taxon>
        <taxon>Pseudomonadati</taxon>
        <taxon>Planctomycetota</taxon>
        <taxon>Planctomycetia</taxon>
        <taxon>Pirellulales</taxon>
        <taxon>Pirellulaceae</taxon>
        <taxon>Novipirellula</taxon>
    </lineage>
</organism>
<comment type="caution">
    <text evidence="13">The sequence shown here is derived from an EMBL/GenBank/DDBJ whole genome shotgun (WGS) entry which is preliminary data.</text>
</comment>
<dbReference type="InterPro" id="IPR045861">
    <property type="entry name" value="CorA_cytoplasmic_dom"/>
</dbReference>
<dbReference type="PANTHER" id="PTHR46494">
    <property type="entry name" value="CORA FAMILY METAL ION TRANSPORTER (EUROFUNG)"/>
    <property type="match status" value="1"/>
</dbReference>
<evidence type="ECO:0000256" key="5">
    <source>
        <dbReference type="ARBA" id="ARBA00022519"/>
    </source>
</evidence>
<evidence type="ECO:0000256" key="10">
    <source>
        <dbReference type="ARBA" id="ARBA00023136"/>
    </source>
</evidence>
<dbReference type="Pfam" id="PF01544">
    <property type="entry name" value="CorA"/>
    <property type="match status" value="1"/>
</dbReference>
<evidence type="ECO:0000256" key="4">
    <source>
        <dbReference type="ARBA" id="ARBA00022475"/>
    </source>
</evidence>
<evidence type="ECO:0000256" key="6">
    <source>
        <dbReference type="ARBA" id="ARBA00022692"/>
    </source>
</evidence>
<feature type="transmembrane region" description="Helical" evidence="12">
    <location>
        <begin position="281"/>
        <end position="301"/>
    </location>
</feature>
<keyword evidence="14" id="KW-1185">Reference proteome</keyword>
<dbReference type="RefSeq" id="WP_345322672.1">
    <property type="nucleotide sequence ID" value="NZ_BAABGA010000035.1"/>
</dbReference>
<dbReference type="SUPFAM" id="SSF144083">
    <property type="entry name" value="Magnesium transport protein CorA, transmembrane region"/>
    <property type="match status" value="1"/>
</dbReference>
<proteinExistence type="inferred from homology"/>
<keyword evidence="8 12" id="KW-1133">Transmembrane helix</keyword>
<accession>A0ABP8MQH7</accession>
<keyword evidence="7" id="KW-0862">Zinc</keyword>
<gene>
    <name evidence="13" type="ORF">GCM10023156_26330</name>
</gene>
<evidence type="ECO:0000256" key="2">
    <source>
        <dbReference type="ARBA" id="ARBA00009765"/>
    </source>
</evidence>